<proteinExistence type="predicted"/>
<reference evidence="1 2" key="1">
    <citation type="journal article" date="2024" name="J. Plant Pathol.">
        <title>Sequence and assembly of the genome of Seiridium unicorne, isolate CBS 538.82, causal agent of cypress canker disease.</title>
        <authorList>
            <person name="Scali E."/>
            <person name="Rocca G.D."/>
            <person name="Danti R."/>
            <person name="Garbelotto M."/>
            <person name="Barberini S."/>
            <person name="Baroncelli R."/>
            <person name="Emiliani G."/>
        </authorList>
    </citation>
    <scope>NUCLEOTIDE SEQUENCE [LARGE SCALE GENOMIC DNA]</scope>
    <source>
        <strain evidence="1 2">BM-138-508</strain>
    </source>
</reference>
<keyword evidence="2" id="KW-1185">Reference proteome</keyword>
<dbReference type="PANTHER" id="PTHR42085:SF6">
    <property type="entry name" value="F-BOX DOMAIN-CONTAINING PROTEIN"/>
    <property type="match status" value="1"/>
</dbReference>
<dbReference type="PANTHER" id="PTHR42085">
    <property type="entry name" value="F-BOX DOMAIN-CONTAINING PROTEIN"/>
    <property type="match status" value="1"/>
</dbReference>
<dbReference type="InterPro" id="IPR038883">
    <property type="entry name" value="AN11006-like"/>
</dbReference>
<protein>
    <submittedName>
        <fullName evidence="1">F-box domain-containing protein</fullName>
    </submittedName>
</protein>
<organism evidence="1 2">
    <name type="scientific">Seiridium unicorne</name>
    <dbReference type="NCBI Taxonomy" id="138068"/>
    <lineage>
        <taxon>Eukaryota</taxon>
        <taxon>Fungi</taxon>
        <taxon>Dikarya</taxon>
        <taxon>Ascomycota</taxon>
        <taxon>Pezizomycotina</taxon>
        <taxon>Sordariomycetes</taxon>
        <taxon>Xylariomycetidae</taxon>
        <taxon>Amphisphaeriales</taxon>
        <taxon>Sporocadaceae</taxon>
        <taxon>Seiridium</taxon>
    </lineage>
</organism>
<gene>
    <name evidence="1" type="ORF">SUNI508_09057</name>
</gene>
<dbReference type="Proteomes" id="UP001408356">
    <property type="component" value="Unassembled WGS sequence"/>
</dbReference>
<accession>A0ABR2US08</accession>
<name>A0ABR2US08_9PEZI</name>
<evidence type="ECO:0000313" key="2">
    <source>
        <dbReference type="Proteomes" id="UP001408356"/>
    </source>
</evidence>
<dbReference type="EMBL" id="JARVKF010000400">
    <property type="protein sequence ID" value="KAK9417253.1"/>
    <property type="molecule type" value="Genomic_DNA"/>
</dbReference>
<evidence type="ECO:0000313" key="1">
    <source>
        <dbReference type="EMBL" id="KAK9417253.1"/>
    </source>
</evidence>
<sequence>MPSFLDLPHSARQRVYAGAGLVLGSELHLDRVANTRLLMKQNTEWYRGRGLCDAASVVAALLNLMLTCRNVHDEIIHLLFSTNQLHLSDVQRLRGLSPLALSSLRSLSLTLNACTNPKHMRSTNYCKYCQRPGDPSKDQLLNASIPKDRDLLLDWADAAQRIGPHITPSSLNLRLVSDVIDEETARLVVQPFLHLPVLFSCELRLGHKSEQLQELAKLCASRATRNAPDSQTGFPFLKLPTELRLKILEFTDLVTPLSRVEWSEENGYYILDLSCDYACEPPYDGCHPDAHKECVTKIECKICPHKSPTRNKERGWSKCFECGHYGCQFCLCRQKVRGTEVLAMCFCHRWHSSYSASCRCWQPPTPLFVVCKSILQDARAVFLSKNQFIVGFTDYLRDHFSPVHFFSDAAPNGLLRHIRSLQLYFRNPDQYEPWSSVVGRITKGLTSLRNLRIDILCEESVMPSCAEFPYRQTLPWPSFSVTAAIDIVKKTVDQFWPIGDLECMPRLSLFLAKICLFEDDDDLERFIFYRRRCDEPLPRNERNWSQDVSLMTHFQRPIWRSGGSDMGLSIIEHIENVHWMEGMALEQALQYSFG</sequence>
<comment type="caution">
    <text evidence="1">The sequence shown here is derived from an EMBL/GenBank/DDBJ whole genome shotgun (WGS) entry which is preliminary data.</text>
</comment>